<evidence type="ECO:0000313" key="6">
    <source>
        <dbReference type="Proteomes" id="UP000039865"/>
    </source>
</evidence>
<feature type="region of interest" description="Disordered" evidence="3">
    <location>
        <begin position="351"/>
        <end position="394"/>
    </location>
</feature>
<name>A0A078A5X6_STYLE</name>
<evidence type="ECO:0000259" key="4">
    <source>
        <dbReference type="PROSITE" id="PS50011"/>
    </source>
</evidence>
<sequence>MDQMFYTEVKIMKSLRKYNITGFPRLEQYGSIDEELGFIAMELLGPNSLEVLRKIESRKSKEKLYGLPLASISSLEGMHETGYLHSDVKPNNVVFDQFSEIEDFFSIDQRGQVLLNDRTQVYLLDFGLSEAYLLADGSHIIQDKINRQLGNKFFMSLSQLKKNVQFRQAFDYVKSLSFNERPDYNHLIKIFKSMMQTQTVEYLVRSCLKRPIIVTPREIDDTFEFERKKTHSLNEYNLNTTNQALFLQRQYTNTYNEIASQSTQISPQNFSQISRNLPLPEQGPLYKRDSNNNCCQTSDELRNGLYEEKKSINQSNNTDRSYNQSPYSMSNSKQSTQKFPMTMDVNMSREEECVKVESEHGAGEEEEAPTSRFQSIYRRQPKPMDLRSLRGGVL</sequence>
<keyword evidence="5" id="KW-0418">Kinase</keyword>
<evidence type="ECO:0000256" key="1">
    <source>
        <dbReference type="ARBA" id="ARBA00012513"/>
    </source>
</evidence>
<protein>
    <recommendedName>
        <fullName evidence="2">Casein kinase I</fullName>
        <ecNumber evidence="1">2.7.11.1</ecNumber>
    </recommendedName>
</protein>
<feature type="compositionally biased region" description="Polar residues" evidence="3">
    <location>
        <begin position="312"/>
        <end position="338"/>
    </location>
</feature>
<keyword evidence="5" id="KW-0808">Transferase</keyword>
<keyword evidence="6" id="KW-1185">Reference proteome</keyword>
<accession>A0A078A5X6</accession>
<dbReference type="Gene3D" id="1.10.510.10">
    <property type="entry name" value="Transferase(Phosphotransferase) domain 1"/>
    <property type="match status" value="1"/>
</dbReference>
<dbReference type="OrthoDB" id="4062651at2759"/>
<feature type="domain" description="Protein kinase" evidence="4">
    <location>
        <begin position="1"/>
        <end position="286"/>
    </location>
</feature>
<dbReference type="InterPro" id="IPR011009">
    <property type="entry name" value="Kinase-like_dom_sf"/>
</dbReference>
<dbReference type="EC" id="2.7.11.1" evidence="1"/>
<dbReference type="PANTHER" id="PTHR11909">
    <property type="entry name" value="CASEIN KINASE-RELATED"/>
    <property type="match status" value="1"/>
</dbReference>
<gene>
    <name evidence="5" type="primary">Contig1484.g1617</name>
    <name evidence="5" type="ORF">STYLEM_5920</name>
</gene>
<dbReference type="EMBL" id="CCKQ01005696">
    <property type="protein sequence ID" value="CDW76955.1"/>
    <property type="molecule type" value="Genomic_DNA"/>
</dbReference>
<organism evidence="5 6">
    <name type="scientific">Stylonychia lemnae</name>
    <name type="common">Ciliate</name>
    <dbReference type="NCBI Taxonomy" id="5949"/>
    <lineage>
        <taxon>Eukaryota</taxon>
        <taxon>Sar</taxon>
        <taxon>Alveolata</taxon>
        <taxon>Ciliophora</taxon>
        <taxon>Intramacronucleata</taxon>
        <taxon>Spirotrichea</taxon>
        <taxon>Stichotrichia</taxon>
        <taxon>Sporadotrichida</taxon>
        <taxon>Oxytrichidae</taxon>
        <taxon>Stylonychinae</taxon>
        <taxon>Stylonychia</taxon>
    </lineage>
</organism>
<evidence type="ECO:0000256" key="3">
    <source>
        <dbReference type="SAM" id="MobiDB-lite"/>
    </source>
</evidence>
<dbReference type="PROSITE" id="PS50011">
    <property type="entry name" value="PROTEIN_KINASE_DOM"/>
    <property type="match status" value="1"/>
</dbReference>
<dbReference type="InterPro" id="IPR050235">
    <property type="entry name" value="CK1_Ser-Thr_kinase"/>
</dbReference>
<feature type="region of interest" description="Disordered" evidence="3">
    <location>
        <begin position="309"/>
        <end position="338"/>
    </location>
</feature>
<evidence type="ECO:0000256" key="2">
    <source>
        <dbReference type="ARBA" id="ARBA00023860"/>
    </source>
</evidence>
<dbReference type="GO" id="GO:0004674">
    <property type="term" value="F:protein serine/threonine kinase activity"/>
    <property type="evidence" value="ECO:0007669"/>
    <property type="project" value="UniProtKB-EC"/>
</dbReference>
<dbReference type="SMART" id="SM00220">
    <property type="entry name" value="S_TKc"/>
    <property type="match status" value="1"/>
</dbReference>
<feature type="compositionally biased region" description="Basic and acidic residues" evidence="3">
    <location>
        <begin position="351"/>
        <end position="363"/>
    </location>
</feature>
<dbReference type="GO" id="GO:0005524">
    <property type="term" value="F:ATP binding"/>
    <property type="evidence" value="ECO:0007669"/>
    <property type="project" value="InterPro"/>
</dbReference>
<dbReference type="InParanoid" id="A0A078A5X6"/>
<dbReference type="InterPro" id="IPR008271">
    <property type="entry name" value="Ser/Thr_kinase_AS"/>
</dbReference>
<proteinExistence type="predicted"/>
<reference evidence="5 6" key="1">
    <citation type="submission" date="2014-06" db="EMBL/GenBank/DDBJ databases">
        <authorList>
            <person name="Swart Estienne"/>
        </authorList>
    </citation>
    <scope>NUCLEOTIDE SEQUENCE [LARGE SCALE GENOMIC DNA]</scope>
    <source>
        <strain evidence="5 6">130c</strain>
    </source>
</reference>
<dbReference type="Proteomes" id="UP000039865">
    <property type="component" value="Unassembled WGS sequence"/>
</dbReference>
<dbReference type="AlphaFoldDB" id="A0A078A5X6"/>
<dbReference type="SUPFAM" id="SSF56112">
    <property type="entry name" value="Protein kinase-like (PK-like)"/>
    <property type="match status" value="1"/>
</dbReference>
<dbReference type="PROSITE" id="PS00108">
    <property type="entry name" value="PROTEIN_KINASE_ST"/>
    <property type="match status" value="1"/>
</dbReference>
<dbReference type="InterPro" id="IPR000719">
    <property type="entry name" value="Prot_kinase_dom"/>
</dbReference>
<evidence type="ECO:0000313" key="5">
    <source>
        <dbReference type="EMBL" id="CDW76955.1"/>
    </source>
</evidence>